<dbReference type="GO" id="GO:0043315">
    <property type="term" value="P:positive regulation of neutrophil degranulation"/>
    <property type="evidence" value="ECO:0007669"/>
    <property type="project" value="TreeGrafter"/>
</dbReference>
<sequence>MELTSAPLHKKQVPWRGLLLAGGPDDPVMFPSNIQASSQELFIPNNTTNNSGSYTCLIYNSVTGHRRTTVKNIAVFRPKSLLVGSKGPGQPGEWKEDRVNLYSQKPGIVAAVYTNFCEESECNNATSDEVLVAHIRTPDLPDTSTIKCPICLTDENSCPNNLAYCPNKTVCYSDAVICQEGILLQFGNGFTKKPVKWKSFDTEKTGPEEMCQETLLIVDVDSTRPGTTQCPVCLHFQGSCTRNSNYVHCPKGTACYTGDITITGEGTKTAVLASKGCASQETEAVTFIQYAPPPGLIAISYSNYCNSSLCNNSKYLSLFWKPPDTTATSSISSEAFQCPTCVALGSCSSAPVMPCANSTTQCYEGKLELSGGGMDSVVHVKGCTTVIGCRLMATMDSVGPMTVKETCSYHPILQPRKAEESRASWMLTSLWMLELVLPAVMVALAQIP</sequence>
<dbReference type="GO" id="GO:0044853">
    <property type="term" value="C:plasma membrane raft"/>
    <property type="evidence" value="ECO:0007669"/>
    <property type="project" value="TreeGrafter"/>
</dbReference>
<comment type="subcellular location">
    <subcellularLocation>
        <location evidence="1">Cell membrane</location>
    </subcellularLocation>
</comment>
<evidence type="ECO:0000256" key="2">
    <source>
        <dbReference type="ARBA" id="ARBA00022475"/>
    </source>
</evidence>
<evidence type="ECO:0000256" key="3">
    <source>
        <dbReference type="ARBA" id="ARBA00022729"/>
    </source>
</evidence>
<proteinExistence type="predicted"/>
<keyword evidence="5" id="KW-0325">Glycoprotein</keyword>
<evidence type="ECO:0000313" key="8">
    <source>
        <dbReference type="Proteomes" id="UP000001075"/>
    </source>
</evidence>
<feature type="domain" description="UPAR/Ly6" evidence="6">
    <location>
        <begin position="335"/>
        <end position="409"/>
    </location>
</feature>
<feature type="domain" description="UPAR/Ly6" evidence="6">
    <location>
        <begin position="227"/>
        <end position="312"/>
    </location>
</feature>
<dbReference type="PANTHER" id="PTHR16529">
    <property type="entry name" value="CD177 ANTIGEN"/>
    <property type="match status" value="1"/>
</dbReference>
<keyword evidence="4" id="KW-0472">Membrane</keyword>
<organism evidence="7 8">
    <name type="scientific">Cricetulus griseus</name>
    <name type="common">Chinese hamster</name>
    <name type="synonym">Cricetulus barabensis griseus</name>
    <dbReference type="NCBI Taxonomy" id="10029"/>
    <lineage>
        <taxon>Eukaryota</taxon>
        <taxon>Metazoa</taxon>
        <taxon>Chordata</taxon>
        <taxon>Craniata</taxon>
        <taxon>Vertebrata</taxon>
        <taxon>Euteleostomi</taxon>
        <taxon>Mammalia</taxon>
        <taxon>Eutheria</taxon>
        <taxon>Euarchontoglires</taxon>
        <taxon>Glires</taxon>
        <taxon>Rodentia</taxon>
        <taxon>Myomorpha</taxon>
        <taxon>Muroidea</taxon>
        <taxon>Cricetidae</taxon>
        <taxon>Cricetinae</taxon>
        <taxon>Cricetulus</taxon>
    </lineage>
</organism>
<dbReference type="GO" id="GO:2001044">
    <property type="term" value="P:regulation of integrin-mediated signaling pathway"/>
    <property type="evidence" value="ECO:0007669"/>
    <property type="project" value="TreeGrafter"/>
</dbReference>
<evidence type="ECO:0000313" key="7">
    <source>
        <dbReference type="EMBL" id="EGV99398.1"/>
    </source>
</evidence>
<dbReference type="SUPFAM" id="SSF57302">
    <property type="entry name" value="Snake toxin-like"/>
    <property type="match status" value="2"/>
</dbReference>
<dbReference type="STRING" id="10029.G3HYZ1"/>
<dbReference type="InterPro" id="IPR051899">
    <property type="entry name" value="Fert-Immune_med_protein"/>
</dbReference>
<evidence type="ECO:0000256" key="5">
    <source>
        <dbReference type="ARBA" id="ARBA00023180"/>
    </source>
</evidence>
<dbReference type="AlphaFoldDB" id="G3HYZ1"/>
<keyword evidence="2" id="KW-1003">Cell membrane</keyword>
<dbReference type="GO" id="GO:0007159">
    <property type="term" value="P:leukocyte cell-cell adhesion"/>
    <property type="evidence" value="ECO:0007669"/>
    <property type="project" value="TreeGrafter"/>
</dbReference>
<accession>G3HYZ1</accession>
<dbReference type="InterPro" id="IPR016054">
    <property type="entry name" value="LY6_UPA_recep-like"/>
</dbReference>
<dbReference type="CDD" id="cd23634">
    <property type="entry name" value="TFP_LU_ECD_TEX101_rpt2"/>
    <property type="match status" value="1"/>
</dbReference>
<reference evidence="8" key="1">
    <citation type="journal article" date="2011" name="Nat. Biotechnol.">
        <title>The genomic sequence of the Chinese hamster ovary (CHO)-K1 cell line.</title>
        <authorList>
            <person name="Xu X."/>
            <person name="Nagarajan H."/>
            <person name="Lewis N.E."/>
            <person name="Pan S."/>
            <person name="Cai Z."/>
            <person name="Liu X."/>
            <person name="Chen W."/>
            <person name="Xie M."/>
            <person name="Wang W."/>
            <person name="Hammond S."/>
            <person name="Andersen M.R."/>
            <person name="Neff N."/>
            <person name="Passarelli B."/>
            <person name="Koh W."/>
            <person name="Fan H.C."/>
            <person name="Wang J."/>
            <person name="Gui Y."/>
            <person name="Lee K.H."/>
            <person name="Betenbaugh M.J."/>
            <person name="Quake S.R."/>
            <person name="Famili I."/>
            <person name="Palsson B.O."/>
            <person name="Wang J."/>
        </authorList>
    </citation>
    <scope>NUCLEOTIDE SEQUENCE [LARGE SCALE GENOMIC DNA]</scope>
    <source>
        <strain evidence="8">CHO K1 cell line</strain>
    </source>
</reference>
<dbReference type="Pfam" id="PF00021">
    <property type="entry name" value="UPAR_LY6"/>
    <property type="match status" value="2"/>
</dbReference>
<dbReference type="PaxDb" id="10029-XP_007607611.1"/>
<dbReference type="PANTHER" id="PTHR16529:SF3">
    <property type="entry name" value="TESTIS-EXPRESSED PROTEIN 101"/>
    <property type="match status" value="1"/>
</dbReference>
<dbReference type="GO" id="GO:0098742">
    <property type="term" value="P:cell-cell adhesion via plasma-membrane adhesion molecules"/>
    <property type="evidence" value="ECO:0007669"/>
    <property type="project" value="TreeGrafter"/>
</dbReference>
<evidence type="ECO:0000259" key="6">
    <source>
        <dbReference type="Pfam" id="PF00021"/>
    </source>
</evidence>
<dbReference type="eggNOG" id="ENOG502T90B">
    <property type="taxonomic scope" value="Eukaryota"/>
</dbReference>
<dbReference type="InterPro" id="IPR045860">
    <property type="entry name" value="Snake_toxin-like_sf"/>
</dbReference>
<dbReference type="EMBL" id="JH000950">
    <property type="protein sequence ID" value="EGV99398.1"/>
    <property type="molecule type" value="Genomic_DNA"/>
</dbReference>
<dbReference type="GO" id="GO:0045217">
    <property type="term" value="P:cell-cell junction maintenance"/>
    <property type="evidence" value="ECO:0007669"/>
    <property type="project" value="TreeGrafter"/>
</dbReference>
<keyword evidence="3" id="KW-0732">Signal</keyword>
<evidence type="ECO:0000256" key="4">
    <source>
        <dbReference type="ARBA" id="ARBA00023136"/>
    </source>
</evidence>
<protein>
    <submittedName>
        <fullName evidence="7">Testis-expressed protein 101</fullName>
    </submittedName>
</protein>
<evidence type="ECO:0000256" key="1">
    <source>
        <dbReference type="ARBA" id="ARBA00004236"/>
    </source>
</evidence>
<dbReference type="Proteomes" id="UP000001075">
    <property type="component" value="Unassembled WGS sequence"/>
</dbReference>
<name>G3HYZ1_CRIGR</name>
<dbReference type="InParanoid" id="G3HYZ1"/>
<gene>
    <name evidence="7" type="ORF">I79_016287</name>
</gene>